<dbReference type="InterPro" id="IPR009003">
    <property type="entry name" value="Peptidase_S1_PA"/>
</dbReference>
<organism evidence="9 10">
    <name type="scientific">Leptosia nina</name>
    <dbReference type="NCBI Taxonomy" id="320188"/>
    <lineage>
        <taxon>Eukaryota</taxon>
        <taxon>Metazoa</taxon>
        <taxon>Ecdysozoa</taxon>
        <taxon>Arthropoda</taxon>
        <taxon>Hexapoda</taxon>
        <taxon>Insecta</taxon>
        <taxon>Pterygota</taxon>
        <taxon>Neoptera</taxon>
        <taxon>Endopterygota</taxon>
        <taxon>Lepidoptera</taxon>
        <taxon>Glossata</taxon>
        <taxon>Ditrysia</taxon>
        <taxon>Papilionoidea</taxon>
        <taxon>Pieridae</taxon>
        <taxon>Pierinae</taxon>
        <taxon>Leptosia</taxon>
    </lineage>
</organism>
<evidence type="ECO:0000256" key="4">
    <source>
        <dbReference type="ARBA" id="ARBA00022825"/>
    </source>
</evidence>
<dbReference type="SMART" id="SM00020">
    <property type="entry name" value="Tryp_SPc"/>
    <property type="match status" value="1"/>
</dbReference>
<dbReference type="AlphaFoldDB" id="A0AAV1JEH0"/>
<sequence>MLILILAVLFFNRHAKATNTSTRIVNGNEAPDGGIPYQVSLRLGGSHFCGGSILKAEWILSASHCFDRIRYVQYITALVGTNDLKSGGDEVKIDKIVKHPDYVQKQYKNDIALLKTLQRITFNERVKPIPLPEQDTEPGANLLVSGWGQTKENPAEFPDKLQMLNVTAISVEECKNQLGKFIPIDETKLCTSKQEGTSACSGDSGGPLVEGTVLVGVASFVVTPCATFDYPDGYTRVFQYKDWITKNIS</sequence>
<dbReference type="InterPro" id="IPR001314">
    <property type="entry name" value="Peptidase_S1A"/>
</dbReference>
<evidence type="ECO:0000256" key="2">
    <source>
        <dbReference type="ARBA" id="ARBA00022670"/>
    </source>
</evidence>
<evidence type="ECO:0000313" key="9">
    <source>
        <dbReference type="EMBL" id="CAK1547338.1"/>
    </source>
</evidence>
<gene>
    <name evidence="9" type="ORF">LNINA_LOCUS6817</name>
</gene>
<dbReference type="Proteomes" id="UP001497472">
    <property type="component" value="Unassembled WGS sequence"/>
</dbReference>
<dbReference type="PANTHER" id="PTHR24276:SF98">
    <property type="entry name" value="FI18310P1-RELATED"/>
    <property type="match status" value="1"/>
</dbReference>
<dbReference type="GO" id="GO:0004252">
    <property type="term" value="F:serine-type endopeptidase activity"/>
    <property type="evidence" value="ECO:0007669"/>
    <property type="project" value="InterPro"/>
</dbReference>
<evidence type="ECO:0000256" key="3">
    <source>
        <dbReference type="ARBA" id="ARBA00022801"/>
    </source>
</evidence>
<dbReference type="InterPro" id="IPR018114">
    <property type="entry name" value="TRYPSIN_HIS"/>
</dbReference>
<dbReference type="CDD" id="cd00190">
    <property type="entry name" value="Tryp_SPc"/>
    <property type="match status" value="1"/>
</dbReference>
<name>A0AAV1JEH0_9NEOP</name>
<reference evidence="9 10" key="1">
    <citation type="submission" date="2023-11" db="EMBL/GenBank/DDBJ databases">
        <authorList>
            <person name="Okamura Y."/>
        </authorList>
    </citation>
    <scope>NUCLEOTIDE SEQUENCE [LARGE SCALE GENOMIC DNA]</scope>
</reference>
<dbReference type="FunFam" id="2.40.10.10:FF:000034">
    <property type="entry name" value="Eupolytin"/>
    <property type="match status" value="1"/>
</dbReference>
<dbReference type="GO" id="GO:0006508">
    <property type="term" value="P:proteolysis"/>
    <property type="evidence" value="ECO:0007669"/>
    <property type="project" value="UniProtKB-KW"/>
</dbReference>
<protein>
    <recommendedName>
        <fullName evidence="8">Peptidase S1 domain-containing protein</fullName>
    </recommendedName>
</protein>
<dbReference type="PROSITE" id="PS50240">
    <property type="entry name" value="TRYPSIN_DOM"/>
    <property type="match status" value="1"/>
</dbReference>
<dbReference type="InterPro" id="IPR043504">
    <property type="entry name" value="Peptidase_S1_PA_chymotrypsin"/>
</dbReference>
<keyword evidence="3 6" id="KW-0378">Hydrolase</keyword>
<dbReference type="InterPro" id="IPR050430">
    <property type="entry name" value="Peptidase_S1"/>
</dbReference>
<dbReference type="Gene3D" id="2.40.10.10">
    <property type="entry name" value="Trypsin-like serine proteases"/>
    <property type="match status" value="1"/>
</dbReference>
<dbReference type="PANTHER" id="PTHR24276">
    <property type="entry name" value="POLYSERASE-RELATED"/>
    <property type="match status" value="1"/>
</dbReference>
<dbReference type="Pfam" id="PF00089">
    <property type="entry name" value="Trypsin"/>
    <property type="match status" value="1"/>
</dbReference>
<keyword evidence="4 6" id="KW-0720">Serine protease</keyword>
<feature type="signal peptide" evidence="7">
    <location>
        <begin position="1"/>
        <end position="17"/>
    </location>
</feature>
<dbReference type="PROSITE" id="PS00135">
    <property type="entry name" value="TRYPSIN_SER"/>
    <property type="match status" value="1"/>
</dbReference>
<keyword evidence="10" id="KW-1185">Reference proteome</keyword>
<comment type="caution">
    <text evidence="9">The sequence shown here is derived from an EMBL/GenBank/DDBJ whole genome shotgun (WGS) entry which is preliminary data.</text>
</comment>
<evidence type="ECO:0000256" key="7">
    <source>
        <dbReference type="SAM" id="SignalP"/>
    </source>
</evidence>
<evidence type="ECO:0000256" key="6">
    <source>
        <dbReference type="RuleBase" id="RU363034"/>
    </source>
</evidence>
<evidence type="ECO:0000256" key="1">
    <source>
        <dbReference type="ARBA" id="ARBA00007664"/>
    </source>
</evidence>
<proteinExistence type="inferred from homology"/>
<dbReference type="InterPro" id="IPR033116">
    <property type="entry name" value="TRYPSIN_SER"/>
</dbReference>
<dbReference type="PROSITE" id="PS00134">
    <property type="entry name" value="TRYPSIN_HIS"/>
    <property type="match status" value="1"/>
</dbReference>
<keyword evidence="5" id="KW-1015">Disulfide bond</keyword>
<feature type="domain" description="Peptidase S1" evidence="8">
    <location>
        <begin position="24"/>
        <end position="249"/>
    </location>
</feature>
<dbReference type="InterPro" id="IPR001254">
    <property type="entry name" value="Trypsin_dom"/>
</dbReference>
<dbReference type="EMBL" id="CAVLEF010000009">
    <property type="protein sequence ID" value="CAK1547338.1"/>
    <property type="molecule type" value="Genomic_DNA"/>
</dbReference>
<evidence type="ECO:0000256" key="5">
    <source>
        <dbReference type="ARBA" id="ARBA00023157"/>
    </source>
</evidence>
<feature type="chain" id="PRO_5043471831" description="Peptidase S1 domain-containing protein" evidence="7">
    <location>
        <begin position="18"/>
        <end position="249"/>
    </location>
</feature>
<evidence type="ECO:0000313" key="10">
    <source>
        <dbReference type="Proteomes" id="UP001497472"/>
    </source>
</evidence>
<evidence type="ECO:0000259" key="8">
    <source>
        <dbReference type="PROSITE" id="PS50240"/>
    </source>
</evidence>
<keyword evidence="7" id="KW-0732">Signal</keyword>
<accession>A0AAV1JEH0</accession>
<keyword evidence="2 6" id="KW-0645">Protease</keyword>
<comment type="similarity">
    <text evidence="1">Belongs to the peptidase S1 family.</text>
</comment>
<dbReference type="PRINTS" id="PR00722">
    <property type="entry name" value="CHYMOTRYPSIN"/>
</dbReference>
<dbReference type="SUPFAM" id="SSF50494">
    <property type="entry name" value="Trypsin-like serine proteases"/>
    <property type="match status" value="1"/>
</dbReference>